<feature type="domain" description="VOC" evidence="2">
    <location>
        <begin position="7"/>
        <end position="128"/>
    </location>
</feature>
<dbReference type="RefSeq" id="WP_161982395.1">
    <property type="nucleotide sequence ID" value="NZ_BIFT01000002.1"/>
</dbReference>
<dbReference type="InterPro" id="IPR029068">
    <property type="entry name" value="Glyas_Bleomycin-R_OHBP_Dase"/>
</dbReference>
<evidence type="ECO:0000259" key="2">
    <source>
        <dbReference type="PROSITE" id="PS51819"/>
    </source>
</evidence>
<protein>
    <submittedName>
        <fullName evidence="3">Glyoxalase</fullName>
    </submittedName>
</protein>
<proteinExistence type="predicted"/>
<dbReference type="Proteomes" id="UP000287171">
    <property type="component" value="Unassembled WGS sequence"/>
</dbReference>
<dbReference type="Pfam" id="PF00903">
    <property type="entry name" value="Glyoxalase"/>
    <property type="match status" value="1"/>
</dbReference>
<evidence type="ECO:0000313" key="4">
    <source>
        <dbReference type="Proteomes" id="UP000287171"/>
    </source>
</evidence>
<comment type="caution">
    <text evidence="3">The sequence shown here is derived from an EMBL/GenBank/DDBJ whole genome shotgun (WGS) entry which is preliminary data.</text>
</comment>
<gene>
    <name evidence="3" type="ORF">KDA_50990</name>
</gene>
<dbReference type="PROSITE" id="PS51819">
    <property type="entry name" value="VOC"/>
    <property type="match status" value="1"/>
</dbReference>
<keyword evidence="1" id="KW-0479">Metal-binding</keyword>
<evidence type="ECO:0000256" key="1">
    <source>
        <dbReference type="ARBA" id="ARBA00022723"/>
    </source>
</evidence>
<sequence>MKLASTGLAHIGLRVTDLARARHFYADILGFEPLLELPDLLICNAYGSTIAFRGNATQTHADDRFDPYRVGLDHVALGVPSANELEEMKRHLDLAGVPNNGVEQETMMPISYISFYDPDGIAWELYEISKQ</sequence>
<dbReference type="SUPFAM" id="SSF54593">
    <property type="entry name" value="Glyoxalase/Bleomycin resistance protein/Dihydroxybiphenyl dioxygenase"/>
    <property type="match status" value="1"/>
</dbReference>
<name>A0A402BE30_9CHLR</name>
<dbReference type="PANTHER" id="PTHR21366">
    <property type="entry name" value="GLYOXALASE FAMILY PROTEIN"/>
    <property type="match status" value="1"/>
</dbReference>
<dbReference type="PANTHER" id="PTHR21366:SF14">
    <property type="entry name" value="GLYOXALASE DOMAIN-CONTAINING PROTEIN 5"/>
    <property type="match status" value="1"/>
</dbReference>
<dbReference type="InterPro" id="IPR018146">
    <property type="entry name" value="Glyoxalase_1_CS"/>
</dbReference>
<dbReference type="InterPro" id="IPR050383">
    <property type="entry name" value="GlyoxalaseI/FosfomycinResist"/>
</dbReference>
<dbReference type="Gene3D" id="3.10.180.10">
    <property type="entry name" value="2,3-Dihydroxybiphenyl 1,2-Dioxygenase, domain 1"/>
    <property type="match status" value="1"/>
</dbReference>
<dbReference type="InterPro" id="IPR004360">
    <property type="entry name" value="Glyas_Fos-R_dOase_dom"/>
</dbReference>
<dbReference type="GO" id="GO:0046872">
    <property type="term" value="F:metal ion binding"/>
    <property type="evidence" value="ECO:0007669"/>
    <property type="project" value="UniProtKB-KW"/>
</dbReference>
<evidence type="ECO:0000313" key="3">
    <source>
        <dbReference type="EMBL" id="GCE29615.1"/>
    </source>
</evidence>
<keyword evidence="4" id="KW-1185">Reference proteome</keyword>
<accession>A0A402BE30</accession>
<reference evidence="4" key="1">
    <citation type="submission" date="2018-12" db="EMBL/GenBank/DDBJ databases">
        <title>Tengunoibacter tsumagoiensis gen. nov., sp. nov., Dictyobacter kobayashii sp. nov., D. alpinus sp. nov., and D. joshuensis sp. nov. and description of Dictyobacteraceae fam. nov. within the order Ktedonobacterales isolated from Tengu-no-mugimeshi.</title>
        <authorList>
            <person name="Wang C.M."/>
            <person name="Zheng Y."/>
            <person name="Sakai Y."/>
            <person name="Toyoda A."/>
            <person name="Minakuchi Y."/>
            <person name="Abe K."/>
            <person name="Yokota A."/>
            <person name="Yabe S."/>
        </authorList>
    </citation>
    <scope>NUCLEOTIDE SEQUENCE [LARGE SCALE GENOMIC DNA]</scope>
    <source>
        <strain evidence="4">Uno16</strain>
    </source>
</reference>
<dbReference type="GO" id="GO:0004462">
    <property type="term" value="F:lactoylglutathione lyase activity"/>
    <property type="evidence" value="ECO:0007669"/>
    <property type="project" value="InterPro"/>
</dbReference>
<dbReference type="AlphaFoldDB" id="A0A402BE30"/>
<dbReference type="PROSITE" id="PS00934">
    <property type="entry name" value="GLYOXALASE_I_1"/>
    <property type="match status" value="1"/>
</dbReference>
<dbReference type="CDD" id="cd06587">
    <property type="entry name" value="VOC"/>
    <property type="match status" value="1"/>
</dbReference>
<dbReference type="InterPro" id="IPR037523">
    <property type="entry name" value="VOC_core"/>
</dbReference>
<dbReference type="EMBL" id="BIFT01000002">
    <property type="protein sequence ID" value="GCE29615.1"/>
    <property type="molecule type" value="Genomic_DNA"/>
</dbReference>
<organism evidence="3 4">
    <name type="scientific">Dictyobacter alpinus</name>
    <dbReference type="NCBI Taxonomy" id="2014873"/>
    <lineage>
        <taxon>Bacteria</taxon>
        <taxon>Bacillati</taxon>
        <taxon>Chloroflexota</taxon>
        <taxon>Ktedonobacteria</taxon>
        <taxon>Ktedonobacterales</taxon>
        <taxon>Dictyobacteraceae</taxon>
        <taxon>Dictyobacter</taxon>
    </lineage>
</organism>